<gene>
    <name evidence="2" type="primary">oraS</name>
    <name evidence="2" type="ORF">SPACI_032220</name>
</gene>
<keyword evidence="2" id="KW-0413">Isomerase</keyword>
<reference evidence="2" key="1">
    <citation type="submission" date="2024-05" db="EMBL/GenBank/DDBJ databases">
        <title>Isolation and characterization of Sporomusa carbonis sp. nov., a carboxydotrophic hydrogenogen in the genus of Sporomusa isolated from a charcoal burning pile.</title>
        <authorList>
            <person name="Boeer T."/>
            <person name="Rosenbaum F."/>
            <person name="Eysell L."/>
            <person name="Mueller V."/>
            <person name="Daniel R."/>
            <person name="Poehlein A."/>
        </authorList>
    </citation>
    <scope>NUCLEOTIDE SEQUENCE [LARGE SCALE GENOMIC DNA]</scope>
    <source>
        <strain evidence="2">DSM 3132</strain>
    </source>
</reference>
<dbReference type="RefSeq" id="WP_093793765.1">
    <property type="nucleotide sequence ID" value="NZ_CP155571.1"/>
</dbReference>
<proteinExistence type="predicted"/>
<dbReference type="InterPro" id="IPR015130">
    <property type="entry name" value="Lys-AminoMut_A"/>
</dbReference>
<organism evidence="2 3">
    <name type="scientific">Sporomusa acidovorans (strain ATCC 49682 / DSM 3132 / Mol)</name>
    <dbReference type="NCBI Taxonomy" id="1123286"/>
    <lineage>
        <taxon>Bacteria</taxon>
        <taxon>Bacillati</taxon>
        <taxon>Bacillota</taxon>
        <taxon>Negativicutes</taxon>
        <taxon>Selenomonadales</taxon>
        <taxon>Sporomusaceae</taxon>
        <taxon>Sporomusa</taxon>
    </lineage>
</organism>
<dbReference type="Proteomes" id="UP000216052">
    <property type="component" value="Chromosome"/>
</dbReference>
<dbReference type="Pfam" id="PF16552">
    <property type="entry name" value="OAM_alpha"/>
    <property type="match status" value="1"/>
</dbReference>
<dbReference type="EC" id="5.4.3.5" evidence="2"/>
<evidence type="ECO:0000259" key="1">
    <source>
        <dbReference type="Pfam" id="PF16552"/>
    </source>
</evidence>
<sequence>MKRTDDFEQSRHHLKNLTNEQLYERFWSLTEKIVEPIVDLAYTHTSPAIERSVALRMGFSSLEAKPLVEYGAKWNLLGKGIGNVILTYADLKKIDYLEAGAELAKGIGWDKVVEKMKSGEKNA</sequence>
<evidence type="ECO:0000313" key="3">
    <source>
        <dbReference type="Proteomes" id="UP000216052"/>
    </source>
</evidence>
<dbReference type="GO" id="GO:0047831">
    <property type="term" value="F:D-ornithine 4,5-aminomutase activity"/>
    <property type="evidence" value="ECO:0007669"/>
    <property type="project" value="UniProtKB-EC"/>
</dbReference>
<dbReference type="SUPFAM" id="SSF51703">
    <property type="entry name" value="Cobalamin (vitamin B12)-dependent enzymes"/>
    <property type="match status" value="1"/>
</dbReference>
<accession>A0ABZ3J472</accession>
<dbReference type="Gene3D" id="6.10.250.2220">
    <property type="match status" value="1"/>
</dbReference>
<dbReference type="EMBL" id="CP155571">
    <property type="protein sequence ID" value="XFO73148.1"/>
    <property type="molecule type" value="Genomic_DNA"/>
</dbReference>
<dbReference type="Gene3D" id="1.10.8.1000">
    <property type="entry name" value="Ornithine 4,5 aminomutase S component, alpha subunit-like"/>
    <property type="match status" value="1"/>
</dbReference>
<evidence type="ECO:0000313" key="2">
    <source>
        <dbReference type="EMBL" id="XFO73148.1"/>
    </source>
</evidence>
<keyword evidence="3" id="KW-1185">Reference proteome</keyword>
<name>A0ABZ3J472_SPOA4</name>
<dbReference type="InterPro" id="IPR016176">
    <property type="entry name" value="Cbl-dep_enz_cat"/>
</dbReference>
<protein>
    <submittedName>
        <fullName evidence="2">D-ornithine 4,5-aminomutase subunit alpha</fullName>
        <ecNumber evidence="2">5.4.3.5</ecNumber>
    </submittedName>
</protein>
<feature type="domain" description="D-Lysine 5,6-aminomutase alpha subunit" evidence="1">
    <location>
        <begin position="2"/>
        <end position="114"/>
    </location>
</feature>